<feature type="compositionally biased region" description="Basic and acidic residues" evidence="1">
    <location>
        <begin position="73"/>
        <end position="104"/>
    </location>
</feature>
<evidence type="ECO:0000313" key="2">
    <source>
        <dbReference type="EMBL" id="CAI9261961.1"/>
    </source>
</evidence>
<proteinExistence type="predicted"/>
<accession>A0AA35Y7U3</accession>
<protein>
    <submittedName>
        <fullName evidence="2">Uncharacterized protein</fullName>
    </submittedName>
</protein>
<evidence type="ECO:0000313" key="3">
    <source>
        <dbReference type="Proteomes" id="UP001177003"/>
    </source>
</evidence>
<gene>
    <name evidence="2" type="ORF">LSALG_LOCUS2724</name>
</gene>
<sequence length="104" mass="11914">MQWCSGFCHASPFGGCSGFCIPKQRGEQSKKDEPKTPAKHNVKSESEPNGKENLFSEEPIIDHSEDEEPDENELQKRKAREAEMDEHQRIVRETEAKEKAEREA</sequence>
<keyword evidence="3" id="KW-1185">Reference proteome</keyword>
<dbReference type="EMBL" id="OX465086">
    <property type="protein sequence ID" value="CAI9261961.1"/>
    <property type="molecule type" value="Genomic_DNA"/>
</dbReference>
<organism evidence="2 3">
    <name type="scientific">Lactuca saligna</name>
    <name type="common">Willowleaf lettuce</name>
    <dbReference type="NCBI Taxonomy" id="75948"/>
    <lineage>
        <taxon>Eukaryota</taxon>
        <taxon>Viridiplantae</taxon>
        <taxon>Streptophyta</taxon>
        <taxon>Embryophyta</taxon>
        <taxon>Tracheophyta</taxon>
        <taxon>Spermatophyta</taxon>
        <taxon>Magnoliopsida</taxon>
        <taxon>eudicotyledons</taxon>
        <taxon>Gunneridae</taxon>
        <taxon>Pentapetalae</taxon>
        <taxon>asterids</taxon>
        <taxon>campanulids</taxon>
        <taxon>Asterales</taxon>
        <taxon>Asteraceae</taxon>
        <taxon>Cichorioideae</taxon>
        <taxon>Cichorieae</taxon>
        <taxon>Lactucinae</taxon>
        <taxon>Lactuca</taxon>
    </lineage>
</organism>
<name>A0AA35Y7U3_LACSI</name>
<evidence type="ECO:0000256" key="1">
    <source>
        <dbReference type="SAM" id="MobiDB-lite"/>
    </source>
</evidence>
<feature type="region of interest" description="Disordered" evidence="1">
    <location>
        <begin position="20"/>
        <end position="104"/>
    </location>
</feature>
<dbReference type="Proteomes" id="UP001177003">
    <property type="component" value="Chromosome 0"/>
</dbReference>
<reference evidence="2" key="1">
    <citation type="submission" date="2023-04" db="EMBL/GenBank/DDBJ databases">
        <authorList>
            <person name="Vijverberg K."/>
            <person name="Xiong W."/>
            <person name="Schranz E."/>
        </authorList>
    </citation>
    <scope>NUCLEOTIDE SEQUENCE</scope>
</reference>
<feature type="compositionally biased region" description="Basic and acidic residues" evidence="1">
    <location>
        <begin position="24"/>
        <end position="50"/>
    </location>
</feature>
<dbReference type="AlphaFoldDB" id="A0AA35Y7U3"/>